<reference evidence="2" key="1">
    <citation type="submission" date="2021-01" db="EMBL/GenBank/DDBJ databases">
        <title>Whole genome shotgun sequence of Rugosimonospora africana NBRC 104875.</title>
        <authorList>
            <person name="Komaki H."/>
            <person name="Tamura T."/>
        </authorList>
    </citation>
    <scope>NUCLEOTIDE SEQUENCE</scope>
    <source>
        <strain evidence="2">NBRC 104875</strain>
    </source>
</reference>
<evidence type="ECO:0000256" key="1">
    <source>
        <dbReference type="SAM" id="Phobius"/>
    </source>
</evidence>
<sequence length="121" mass="12680">MGFKWAGVLVAVVTAALDALANLLLATLTTHSVPEVVNLFAVACSAVAAITAIVVHAYARLEAKVDLVIELVVGRFDELENRIGDRNSGFVEGYMLSHGPEASVVPLAPRGVRRAAASPDD</sequence>
<gene>
    <name evidence="2" type="ORF">Raf01_08310</name>
</gene>
<organism evidence="2 3">
    <name type="scientific">Rugosimonospora africana</name>
    <dbReference type="NCBI Taxonomy" id="556532"/>
    <lineage>
        <taxon>Bacteria</taxon>
        <taxon>Bacillati</taxon>
        <taxon>Actinomycetota</taxon>
        <taxon>Actinomycetes</taxon>
        <taxon>Micromonosporales</taxon>
        <taxon>Micromonosporaceae</taxon>
        <taxon>Rugosimonospora</taxon>
    </lineage>
</organism>
<dbReference type="AlphaFoldDB" id="A0A8J3QKJ5"/>
<evidence type="ECO:0000313" key="3">
    <source>
        <dbReference type="Proteomes" id="UP000642748"/>
    </source>
</evidence>
<dbReference type="Proteomes" id="UP000642748">
    <property type="component" value="Unassembled WGS sequence"/>
</dbReference>
<name>A0A8J3QKJ5_9ACTN</name>
<feature type="transmembrane region" description="Helical" evidence="1">
    <location>
        <begin position="36"/>
        <end position="59"/>
    </location>
</feature>
<keyword evidence="1" id="KW-0812">Transmembrane</keyword>
<keyword evidence="3" id="KW-1185">Reference proteome</keyword>
<dbReference type="EMBL" id="BONZ01000009">
    <property type="protein sequence ID" value="GIH12659.1"/>
    <property type="molecule type" value="Genomic_DNA"/>
</dbReference>
<evidence type="ECO:0000313" key="2">
    <source>
        <dbReference type="EMBL" id="GIH12659.1"/>
    </source>
</evidence>
<dbReference type="RefSeq" id="WP_203916372.1">
    <property type="nucleotide sequence ID" value="NZ_BONZ01000009.1"/>
</dbReference>
<protein>
    <recommendedName>
        <fullName evidence="4">Transmembrane protein</fullName>
    </recommendedName>
</protein>
<proteinExistence type="predicted"/>
<evidence type="ECO:0008006" key="4">
    <source>
        <dbReference type="Google" id="ProtNLM"/>
    </source>
</evidence>
<comment type="caution">
    <text evidence="2">The sequence shown here is derived from an EMBL/GenBank/DDBJ whole genome shotgun (WGS) entry which is preliminary data.</text>
</comment>
<keyword evidence="1" id="KW-0472">Membrane</keyword>
<keyword evidence="1" id="KW-1133">Transmembrane helix</keyword>
<accession>A0A8J3QKJ5</accession>